<dbReference type="OrthoDB" id="8536275at2"/>
<keyword evidence="11 13" id="KW-0472">Membrane</keyword>
<keyword evidence="8" id="KW-0249">Electron transport</keyword>
<accession>A0A2G8TL93</accession>
<comment type="caution">
    <text evidence="15">The sequence shown here is derived from an EMBL/GenBank/DDBJ whole genome shotgun (WGS) entry which is preliminary data.</text>
</comment>
<feature type="transmembrane region" description="Helical" evidence="13">
    <location>
        <begin position="90"/>
        <end position="109"/>
    </location>
</feature>
<evidence type="ECO:0000256" key="1">
    <source>
        <dbReference type="ARBA" id="ARBA00001970"/>
    </source>
</evidence>
<organism evidence="15 16">
    <name type="scientific">Massilia eurypsychrophila</name>
    <dbReference type="NCBI Taxonomy" id="1485217"/>
    <lineage>
        <taxon>Bacteria</taxon>
        <taxon>Pseudomonadati</taxon>
        <taxon>Pseudomonadota</taxon>
        <taxon>Betaproteobacteria</taxon>
        <taxon>Burkholderiales</taxon>
        <taxon>Oxalobacteraceae</taxon>
        <taxon>Telluria group</taxon>
        <taxon>Massilia</taxon>
    </lineage>
</organism>
<evidence type="ECO:0000313" key="15">
    <source>
        <dbReference type="EMBL" id="PIL46802.1"/>
    </source>
</evidence>
<dbReference type="GO" id="GO:0005886">
    <property type="term" value="C:plasma membrane"/>
    <property type="evidence" value="ECO:0007669"/>
    <property type="project" value="UniProtKB-SubCell"/>
</dbReference>
<dbReference type="Proteomes" id="UP000230390">
    <property type="component" value="Unassembled WGS sequence"/>
</dbReference>
<reference evidence="15 16" key="1">
    <citation type="submission" date="2017-10" db="EMBL/GenBank/DDBJ databases">
        <title>Massilia psychrophilum sp. nov., a novel purple-pigmented bacterium isolated from Tianshan glacier, Xinjiang Municipality, China.</title>
        <authorList>
            <person name="Wang H."/>
        </authorList>
    </citation>
    <scope>NUCLEOTIDE SEQUENCE [LARGE SCALE GENOMIC DNA]</scope>
    <source>
        <strain evidence="15 16">JCM 30074</strain>
    </source>
</reference>
<keyword evidence="9 13" id="KW-1133">Transmembrane helix</keyword>
<keyword evidence="5" id="KW-0349">Heme</keyword>
<dbReference type="InterPro" id="IPR011577">
    <property type="entry name" value="Cyt_b561_bac/Ni-Hgenase"/>
</dbReference>
<dbReference type="PANTHER" id="PTHR30529">
    <property type="entry name" value="CYTOCHROME B561"/>
    <property type="match status" value="1"/>
</dbReference>
<keyword evidence="6 13" id="KW-0812">Transmembrane</keyword>
<evidence type="ECO:0000256" key="2">
    <source>
        <dbReference type="ARBA" id="ARBA00004651"/>
    </source>
</evidence>
<dbReference type="GO" id="GO:0020037">
    <property type="term" value="F:heme binding"/>
    <property type="evidence" value="ECO:0007669"/>
    <property type="project" value="TreeGrafter"/>
</dbReference>
<comment type="cofactor">
    <cofactor evidence="1">
        <name>heme b</name>
        <dbReference type="ChEBI" id="CHEBI:60344"/>
    </cofactor>
</comment>
<evidence type="ECO:0000256" key="13">
    <source>
        <dbReference type="SAM" id="Phobius"/>
    </source>
</evidence>
<proteinExistence type="inferred from homology"/>
<comment type="subcellular location">
    <subcellularLocation>
        <location evidence="2">Cell membrane</location>
        <topology evidence="2">Multi-pass membrane protein</topology>
    </subcellularLocation>
</comment>
<evidence type="ECO:0000256" key="11">
    <source>
        <dbReference type="ARBA" id="ARBA00023136"/>
    </source>
</evidence>
<evidence type="ECO:0000256" key="6">
    <source>
        <dbReference type="ARBA" id="ARBA00022692"/>
    </source>
</evidence>
<dbReference type="GO" id="GO:0046872">
    <property type="term" value="F:metal ion binding"/>
    <property type="evidence" value="ECO:0007669"/>
    <property type="project" value="UniProtKB-KW"/>
</dbReference>
<dbReference type="EMBL" id="PDOC01000001">
    <property type="protein sequence ID" value="PIL46802.1"/>
    <property type="molecule type" value="Genomic_DNA"/>
</dbReference>
<evidence type="ECO:0000256" key="12">
    <source>
        <dbReference type="ARBA" id="ARBA00037975"/>
    </source>
</evidence>
<dbReference type="Pfam" id="PF01292">
    <property type="entry name" value="Ni_hydr_CYTB"/>
    <property type="match status" value="1"/>
</dbReference>
<evidence type="ECO:0000256" key="9">
    <source>
        <dbReference type="ARBA" id="ARBA00022989"/>
    </source>
</evidence>
<dbReference type="InterPro" id="IPR016174">
    <property type="entry name" value="Di-haem_cyt_TM"/>
</dbReference>
<keyword evidence="3" id="KW-0813">Transport</keyword>
<dbReference type="InterPro" id="IPR052168">
    <property type="entry name" value="Cytochrome_b561_oxidase"/>
</dbReference>
<evidence type="ECO:0000313" key="16">
    <source>
        <dbReference type="Proteomes" id="UP000230390"/>
    </source>
</evidence>
<protein>
    <submittedName>
        <fullName evidence="15">Cytochrome b</fullName>
    </submittedName>
</protein>
<comment type="similarity">
    <text evidence="12">Belongs to the cytochrome b561 family.</text>
</comment>
<feature type="transmembrane region" description="Helical" evidence="13">
    <location>
        <begin position="12"/>
        <end position="33"/>
    </location>
</feature>
<dbReference type="AlphaFoldDB" id="A0A2G8TL93"/>
<evidence type="ECO:0000256" key="7">
    <source>
        <dbReference type="ARBA" id="ARBA00022723"/>
    </source>
</evidence>
<keyword evidence="16" id="KW-1185">Reference proteome</keyword>
<evidence type="ECO:0000256" key="3">
    <source>
        <dbReference type="ARBA" id="ARBA00022448"/>
    </source>
</evidence>
<evidence type="ECO:0000256" key="8">
    <source>
        <dbReference type="ARBA" id="ARBA00022982"/>
    </source>
</evidence>
<dbReference type="GO" id="GO:0022904">
    <property type="term" value="P:respiratory electron transport chain"/>
    <property type="evidence" value="ECO:0007669"/>
    <property type="project" value="InterPro"/>
</dbReference>
<feature type="transmembrane region" description="Helical" evidence="13">
    <location>
        <begin position="53"/>
        <end position="70"/>
    </location>
</feature>
<name>A0A2G8TL93_9BURK</name>
<dbReference type="PANTHER" id="PTHR30529:SF1">
    <property type="entry name" value="CYTOCHROME B561 HOMOLOG 2"/>
    <property type="match status" value="1"/>
</dbReference>
<evidence type="ECO:0000256" key="4">
    <source>
        <dbReference type="ARBA" id="ARBA00022475"/>
    </source>
</evidence>
<feature type="domain" description="Cytochrome b561 bacterial/Ni-hydrogenase" evidence="14">
    <location>
        <begin position="9"/>
        <end position="179"/>
    </location>
</feature>
<keyword evidence="10" id="KW-0408">Iron</keyword>
<keyword evidence="7" id="KW-0479">Metal-binding</keyword>
<dbReference type="GO" id="GO:0009055">
    <property type="term" value="F:electron transfer activity"/>
    <property type="evidence" value="ECO:0007669"/>
    <property type="project" value="InterPro"/>
</dbReference>
<gene>
    <name evidence="15" type="ORF">CR105_01225</name>
</gene>
<sequence length="184" mass="20530">MKFFATQQFTRTAIVLHWLLAVLLVGQFAFGWLLDAIPRNTPARGWWINQHKSIGLVIGLLIVLRIFWRLRHAPPPALPMPAWQRRAASASHLAMYACMVLMPLSGYLASNFSKHGIKLFNTVRLAPWGSDDKLVYAVLNQTHKVTAVLLAVLIGVHLLAVAKHVLVDRDRLLARMWRGAGAGG</sequence>
<evidence type="ECO:0000256" key="5">
    <source>
        <dbReference type="ARBA" id="ARBA00022617"/>
    </source>
</evidence>
<dbReference type="RefSeq" id="WP_099786604.1">
    <property type="nucleotide sequence ID" value="NZ_JBHLYV010000100.1"/>
</dbReference>
<evidence type="ECO:0000256" key="10">
    <source>
        <dbReference type="ARBA" id="ARBA00023004"/>
    </source>
</evidence>
<keyword evidence="4" id="KW-1003">Cell membrane</keyword>
<evidence type="ECO:0000259" key="14">
    <source>
        <dbReference type="Pfam" id="PF01292"/>
    </source>
</evidence>
<feature type="transmembrane region" description="Helical" evidence="13">
    <location>
        <begin position="145"/>
        <end position="166"/>
    </location>
</feature>
<dbReference type="SUPFAM" id="SSF81342">
    <property type="entry name" value="Transmembrane di-heme cytochromes"/>
    <property type="match status" value="1"/>
</dbReference>